<organism evidence="2 3">
    <name type="scientific">Quercus suber</name>
    <name type="common">Cork oak</name>
    <dbReference type="NCBI Taxonomy" id="58331"/>
    <lineage>
        <taxon>Eukaryota</taxon>
        <taxon>Viridiplantae</taxon>
        <taxon>Streptophyta</taxon>
        <taxon>Embryophyta</taxon>
        <taxon>Tracheophyta</taxon>
        <taxon>Spermatophyta</taxon>
        <taxon>Magnoliopsida</taxon>
        <taxon>eudicotyledons</taxon>
        <taxon>Gunneridae</taxon>
        <taxon>Pentapetalae</taxon>
        <taxon>rosids</taxon>
        <taxon>fabids</taxon>
        <taxon>Fagales</taxon>
        <taxon>Fagaceae</taxon>
        <taxon>Quercus</taxon>
    </lineage>
</organism>
<dbReference type="AlphaFoldDB" id="A0AAW0LB32"/>
<comment type="caution">
    <text evidence="2">The sequence shown here is derived from an EMBL/GenBank/DDBJ whole genome shotgun (WGS) entry which is preliminary data.</text>
</comment>
<dbReference type="EMBL" id="PKMF04000121">
    <property type="protein sequence ID" value="KAK7848853.1"/>
    <property type="molecule type" value="Genomic_DNA"/>
</dbReference>
<protein>
    <recommendedName>
        <fullName evidence="4">Secreted protein</fullName>
    </recommendedName>
</protein>
<accession>A0AAW0LB32</accession>
<keyword evidence="3" id="KW-1185">Reference proteome</keyword>
<reference evidence="2 3" key="1">
    <citation type="journal article" date="2018" name="Sci. Data">
        <title>The draft genome sequence of cork oak.</title>
        <authorList>
            <person name="Ramos A.M."/>
            <person name="Usie A."/>
            <person name="Barbosa P."/>
            <person name="Barros P.M."/>
            <person name="Capote T."/>
            <person name="Chaves I."/>
            <person name="Simoes F."/>
            <person name="Abreu I."/>
            <person name="Carrasquinho I."/>
            <person name="Faro C."/>
            <person name="Guimaraes J.B."/>
            <person name="Mendonca D."/>
            <person name="Nobrega F."/>
            <person name="Rodrigues L."/>
            <person name="Saibo N.J.M."/>
            <person name="Varela M.C."/>
            <person name="Egas C."/>
            <person name="Matos J."/>
            <person name="Miguel C.M."/>
            <person name="Oliveira M.M."/>
            <person name="Ricardo C.P."/>
            <person name="Goncalves S."/>
        </authorList>
    </citation>
    <scope>NUCLEOTIDE SEQUENCE [LARGE SCALE GENOMIC DNA]</scope>
    <source>
        <strain evidence="3">cv. HL8</strain>
    </source>
</reference>
<evidence type="ECO:0000256" key="1">
    <source>
        <dbReference type="SAM" id="SignalP"/>
    </source>
</evidence>
<sequence length="103" mass="11399">MVRELSFTAGLTALIVLVFVHKTCSTENNIHQCAPSSCGNIQNISNPFRLTSDPEACGDLSSQWSSLSYDRQNYNTRIVVFLSCEKPVNTPFYLDTSTCNDNG</sequence>
<name>A0AAW0LB32_QUESU</name>
<gene>
    <name evidence="2" type="ORF">CFP56_004169</name>
</gene>
<feature type="signal peptide" evidence="1">
    <location>
        <begin position="1"/>
        <end position="25"/>
    </location>
</feature>
<evidence type="ECO:0000313" key="3">
    <source>
        <dbReference type="Proteomes" id="UP000237347"/>
    </source>
</evidence>
<dbReference type="Proteomes" id="UP000237347">
    <property type="component" value="Unassembled WGS sequence"/>
</dbReference>
<keyword evidence="1" id="KW-0732">Signal</keyword>
<evidence type="ECO:0008006" key="4">
    <source>
        <dbReference type="Google" id="ProtNLM"/>
    </source>
</evidence>
<proteinExistence type="predicted"/>
<evidence type="ECO:0000313" key="2">
    <source>
        <dbReference type="EMBL" id="KAK7848853.1"/>
    </source>
</evidence>
<feature type="chain" id="PRO_5043463328" description="Secreted protein" evidence="1">
    <location>
        <begin position="26"/>
        <end position="103"/>
    </location>
</feature>